<feature type="domain" description="FAS1" evidence="2">
    <location>
        <begin position="34"/>
        <end position="173"/>
    </location>
</feature>
<gene>
    <name evidence="3" type="ORF">ACFQ0R_02665</name>
</gene>
<reference evidence="4" key="1">
    <citation type="journal article" date="2019" name="Int. J. Syst. Evol. Microbiol.">
        <title>The Global Catalogue of Microorganisms (GCM) 10K type strain sequencing project: providing services to taxonomists for standard genome sequencing and annotation.</title>
        <authorList>
            <consortium name="The Broad Institute Genomics Platform"/>
            <consortium name="The Broad Institute Genome Sequencing Center for Infectious Disease"/>
            <person name="Wu L."/>
            <person name="Ma J."/>
        </authorList>
    </citation>
    <scope>NUCLEOTIDE SEQUENCE [LARGE SCALE GENOMIC DNA]</scope>
    <source>
        <strain evidence="4">CCUG 56752</strain>
    </source>
</reference>
<dbReference type="Gene3D" id="2.30.180.10">
    <property type="entry name" value="FAS1 domain"/>
    <property type="match status" value="4"/>
</dbReference>
<feature type="chain" id="PRO_5046911911" evidence="1">
    <location>
        <begin position="22"/>
        <end position="610"/>
    </location>
</feature>
<evidence type="ECO:0000313" key="4">
    <source>
        <dbReference type="Proteomes" id="UP001597049"/>
    </source>
</evidence>
<evidence type="ECO:0000256" key="1">
    <source>
        <dbReference type="SAM" id="SignalP"/>
    </source>
</evidence>
<feature type="domain" description="FAS1" evidence="2">
    <location>
        <begin position="467"/>
        <end position="604"/>
    </location>
</feature>
<keyword evidence="4" id="KW-1185">Reference proteome</keyword>
<dbReference type="InterPro" id="IPR000782">
    <property type="entry name" value="FAS1_domain"/>
</dbReference>
<dbReference type="SUPFAM" id="SSF82153">
    <property type="entry name" value="FAS1 domain"/>
    <property type="match status" value="4"/>
</dbReference>
<feature type="domain" description="FAS1" evidence="2">
    <location>
        <begin position="329"/>
        <end position="465"/>
    </location>
</feature>
<dbReference type="InterPro" id="IPR036378">
    <property type="entry name" value="FAS1_dom_sf"/>
</dbReference>
<organism evidence="3 4">
    <name type="scientific">Psychroflexus salinarum</name>
    <dbReference type="NCBI Taxonomy" id="546024"/>
    <lineage>
        <taxon>Bacteria</taxon>
        <taxon>Pseudomonadati</taxon>
        <taxon>Bacteroidota</taxon>
        <taxon>Flavobacteriia</taxon>
        <taxon>Flavobacteriales</taxon>
        <taxon>Flavobacteriaceae</taxon>
        <taxon>Psychroflexus</taxon>
    </lineage>
</organism>
<dbReference type="PROSITE" id="PS50213">
    <property type="entry name" value="FAS1"/>
    <property type="match status" value="4"/>
</dbReference>
<dbReference type="Pfam" id="PF02469">
    <property type="entry name" value="Fasciclin"/>
    <property type="match status" value="4"/>
</dbReference>
<dbReference type="InterPro" id="IPR050904">
    <property type="entry name" value="Adhesion/Biosynth-related"/>
</dbReference>
<name>A0ABW3GP74_9FLAO</name>
<dbReference type="RefSeq" id="WP_379656828.1">
    <property type="nucleotide sequence ID" value="NZ_JBHTIV010000005.1"/>
</dbReference>
<evidence type="ECO:0000313" key="3">
    <source>
        <dbReference type="EMBL" id="MFD0931493.1"/>
    </source>
</evidence>
<feature type="domain" description="FAS1" evidence="2">
    <location>
        <begin position="175"/>
        <end position="319"/>
    </location>
</feature>
<protein>
    <submittedName>
        <fullName evidence="3">Fasciclin domain-containing protein</fullName>
    </submittedName>
</protein>
<dbReference type="EMBL" id="JBHTIV010000005">
    <property type="protein sequence ID" value="MFD0931493.1"/>
    <property type="molecule type" value="Genomic_DNA"/>
</dbReference>
<dbReference type="PROSITE" id="PS51257">
    <property type="entry name" value="PROKAR_LIPOPROTEIN"/>
    <property type="match status" value="1"/>
</dbReference>
<keyword evidence="1" id="KW-0732">Signal</keyword>
<dbReference type="PANTHER" id="PTHR10900">
    <property type="entry name" value="PERIOSTIN-RELATED"/>
    <property type="match status" value="1"/>
</dbReference>
<accession>A0ABW3GP74</accession>
<feature type="signal peptide" evidence="1">
    <location>
        <begin position="1"/>
        <end position="21"/>
    </location>
</feature>
<sequence length="610" mass="63099">MKFLSKLLLLVILATASVSCSDDDDAPVIPPSGDPTIADLVTENDQFSSLLAALERTDLVTPFVGGSGNLTVFAPTNDAFSSFLQTNGFSSLEEVPESLLREVLLNHVVNGRILAADLSTGYVSSLGTGSASESNLSLFIDTISGVRVNGVSSVTTADILATNGVVHEVNAVIGLPSIVTQALANPQFSTLVAALQRASTETTNYVEILSGSTSSPFTVFAPTNQAFENLLDALGAQSLDDVAPETLATILEYHVIAGSNVRSGDLSDGLSATTLQGENLVFDLTDGAQVSDATDNNANIAVVDVQTNNGVVHAIDKVLLPQEIVDVIDPTIAGLAMMNDDLSSLVAALEYTGLDDVLADRSGEYTVFAPTNAAFDTFLGGAALTDLPVETVEQVLLNHVLTGTALSTDLSTSYTNSLATYGNTEDNLSFYINVDNGVVINGISTVTMPDNEAANGVVHIVDAVIDLPTVVTFATADPNFSNLVGALQAADTDFVSVLSGTTNSPFTVFAPVNSAFDAITVPGEPVLSEVLSHHVIIESNIRSENLSDGATVQSLQGDDITVTLPGTGDNIADLTDGAGNTGIGVIAVDVQATNGVIHAVDAVLLPEQNN</sequence>
<dbReference type="Proteomes" id="UP001597049">
    <property type="component" value="Unassembled WGS sequence"/>
</dbReference>
<dbReference type="PANTHER" id="PTHR10900:SF77">
    <property type="entry name" value="FI19380P1"/>
    <property type="match status" value="1"/>
</dbReference>
<dbReference type="SMART" id="SM00554">
    <property type="entry name" value="FAS1"/>
    <property type="match status" value="4"/>
</dbReference>
<comment type="caution">
    <text evidence="3">The sequence shown here is derived from an EMBL/GenBank/DDBJ whole genome shotgun (WGS) entry which is preliminary data.</text>
</comment>
<evidence type="ECO:0000259" key="2">
    <source>
        <dbReference type="PROSITE" id="PS50213"/>
    </source>
</evidence>
<proteinExistence type="predicted"/>